<dbReference type="EMBL" id="VSSQ01082425">
    <property type="protein sequence ID" value="MPN31053.1"/>
    <property type="molecule type" value="Genomic_DNA"/>
</dbReference>
<gene>
    <name evidence="1" type="ORF">SDC9_178526</name>
</gene>
<comment type="caution">
    <text evidence="1">The sequence shown here is derived from an EMBL/GenBank/DDBJ whole genome shotgun (WGS) entry which is preliminary data.</text>
</comment>
<accession>A0A645H5D1</accession>
<evidence type="ECO:0000313" key="1">
    <source>
        <dbReference type="EMBL" id="MPN31053.1"/>
    </source>
</evidence>
<protein>
    <submittedName>
        <fullName evidence="1">Uncharacterized protein</fullName>
    </submittedName>
</protein>
<name>A0A645H5D1_9ZZZZ</name>
<reference evidence="1" key="1">
    <citation type="submission" date="2019-08" db="EMBL/GenBank/DDBJ databases">
        <authorList>
            <person name="Kucharzyk K."/>
            <person name="Murdoch R.W."/>
            <person name="Higgins S."/>
            <person name="Loffler F."/>
        </authorList>
    </citation>
    <scope>NUCLEOTIDE SEQUENCE</scope>
</reference>
<sequence length="50" mass="5664">MARIMFDYANYGIGVAYEINTSSLKEASKGFGCFEVFIKYSPMSKSFSLY</sequence>
<organism evidence="1">
    <name type="scientific">bioreactor metagenome</name>
    <dbReference type="NCBI Taxonomy" id="1076179"/>
    <lineage>
        <taxon>unclassified sequences</taxon>
        <taxon>metagenomes</taxon>
        <taxon>ecological metagenomes</taxon>
    </lineage>
</organism>
<dbReference type="AlphaFoldDB" id="A0A645H5D1"/>
<proteinExistence type="predicted"/>